<evidence type="ECO:0000313" key="2">
    <source>
        <dbReference type="Proteomes" id="UP001303046"/>
    </source>
</evidence>
<name>A0ABR1CIU4_NECAM</name>
<protein>
    <submittedName>
        <fullName evidence="1">Uncharacterized protein</fullName>
    </submittedName>
</protein>
<organism evidence="1 2">
    <name type="scientific">Necator americanus</name>
    <name type="common">Human hookworm</name>
    <dbReference type="NCBI Taxonomy" id="51031"/>
    <lineage>
        <taxon>Eukaryota</taxon>
        <taxon>Metazoa</taxon>
        <taxon>Ecdysozoa</taxon>
        <taxon>Nematoda</taxon>
        <taxon>Chromadorea</taxon>
        <taxon>Rhabditida</taxon>
        <taxon>Rhabditina</taxon>
        <taxon>Rhabditomorpha</taxon>
        <taxon>Strongyloidea</taxon>
        <taxon>Ancylostomatidae</taxon>
        <taxon>Bunostominae</taxon>
        <taxon>Necator</taxon>
    </lineage>
</organism>
<accession>A0ABR1CIU4</accession>
<proteinExistence type="predicted"/>
<evidence type="ECO:0000313" key="1">
    <source>
        <dbReference type="EMBL" id="KAK6738010.1"/>
    </source>
</evidence>
<keyword evidence="2" id="KW-1185">Reference proteome</keyword>
<dbReference type="EMBL" id="JAVFWL010000002">
    <property type="protein sequence ID" value="KAK6738010.1"/>
    <property type="molecule type" value="Genomic_DNA"/>
</dbReference>
<reference evidence="1 2" key="1">
    <citation type="submission" date="2023-08" db="EMBL/GenBank/DDBJ databases">
        <title>A Necator americanus chromosomal reference genome.</title>
        <authorList>
            <person name="Ilik V."/>
            <person name="Petrzelkova K.J."/>
            <person name="Pardy F."/>
            <person name="Fuh T."/>
            <person name="Niatou-Singa F.S."/>
            <person name="Gouil Q."/>
            <person name="Baker L."/>
            <person name="Ritchie M.E."/>
            <person name="Jex A.R."/>
            <person name="Gazzola D."/>
            <person name="Li H."/>
            <person name="Toshio Fujiwara R."/>
            <person name="Zhan B."/>
            <person name="Aroian R.V."/>
            <person name="Pafco B."/>
            <person name="Schwarz E.M."/>
        </authorList>
    </citation>
    <scope>NUCLEOTIDE SEQUENCE [LARGE SCALE GENOMIC DNA]</scope>
    <source>
        <strain evidence="1 2">Aroian</strain>
        <tissue evidence="1">Whole animal</tissue>
    </source>
</reference>
<sequence>MAKHNKEFYLEVHMMYRRMTRRKHKHLAPPFDVETENRLYFSSHVKRRPSDRPIQAVLSMLPDPNWKRPPS</sequence>
<dbReference type="Proteomes" id="UP001303046">
    <property type="component" value="Unassembled WGS sequence"/>
</dbReference>
<gene>
    <name evidence="1" type="primary">Necator_chrII.g8024</name>
    <name evidence="1" type="ORF">RB195_020230</name>
</gene>
<comment type="caution">
    <text evidence="1">The sequence shown here is derived from an EMBL/GenBank/DDBJ whole genome shotgun (WGS) entry which is preliminary data.</text>
</comment>